<dbReference type="InterPro" id="IPR011990">
    <property type="entry name" value="TPR-like_helical_dom_sf"/>
</dbReference>
<comment type="subcellular location">
    <subcellularLocation>
        <location evidence="1">Mitochondrion</location>
    </subcellularLocation>
</comment>
<gene>
    <name evidence="6" type="ORF">CANARDRAFT_30071</name>
</gene>
<evidence type="ECO:0000256" key="1">
    <source>
        <dbReference type="ARBA" id="ARBA00004173"/>
    </source>
</evidence>
<reference evidence="7" key="1">
    <citation type="submission" date="2016-04" db="EMBL/GenBank/DDBJ databases">
        <title>Comparative genomics of biotechnologically important yeasts.</title>
        <authorList>
            <consortium name="DOE Joint Genome Institute"/>
            <person name="Riley R."/>
            <person name="Haridas S."/>
            <person name="Wolfe K.H."/>
            <person name="Lopes M.R."/>
            <person name="Hittinger C.T."/>
            <person name="Goker M."/>
            <person name="Salamov A."/>
            <person name="Wisecaver J."/>
            <person name="Long T.M."/>
            <person name="Aerts A.L."/>
            <person name="Barry K."/>
            <person name="Choi C."/>
            <person name="Clum A."/>
            <person name="Coughlan A.Y."/>
            <person name="Deshpande S."/>
            <person name="Douglass A.P."/>
            <person name="Hanson S.J."/>
            <person name="Klenk H.-P."/>
            <person name="Labutti K."/>
            <person name="Lapidus A."/>
            <person name="Lindquist E."/>
            <person name="Lipzen A."/>
            <person name="Meier-Kolthoff J.P."/>
            <person name="Ohm R.A."/>
            <person name="Otillar R.P."/>
            <person name="Pangilinan J."/>
            <person name="Peng Y."/>
            <person name="Rokas A."/>
            <person name="Rosa C.A."/>
            <person name="Scheuner C."/>
            <person name="Sibirny A.A."/>
            <person name="Slot J.C."/>
            <person name="Stielow J.B."/>
            <person name="Sun H."/>
            <person name="Kurtzman C.P."/>
            <person name="Blackwell M."/>
            <person name="Grigoriev I.V."/>
            <person name="Jeffries T.W."/>
        </authorList>
    </citation>
    <scope>NUCLEOTIDE SEQUENCE [LARGE SCALE GENOMIC DNA]</scope>
    <source>
        <strain evidence="7">NRRL YB-2248</strain>
    </source>
</reference>
<keyword evidence="2" id="KW-0677">Repeat</keyword>
<evidence type="ECO:0000313" key="6">
    <source>
        <dbReference type="EMBL" id="ODV83294.1"/>
    </source>
</evidence>
<evidence type="ECO:0000256" key="5">
    <source>
        <dbReference type="SAM" id="MobiDB-lite"/>
    </source>
</evidence>
<dbReference type="Gene3D" id="1.25.40.10">
    <property type="entry name" value="Tetratricopeptide repeat domain"/>
    <property type="match status" value="2"/>
</dbReference>
<dbReference type="InterPro" id="IPR002885">
    <property type="entry name" value="PPR_rpt"/>
</dbReference>
<dbReference type="AlphaFoldDB" id="A0A1E4SUV0"/>
<dbReference type="InterPro" id="IPR051240">
    <property type="entry name" value="Mito_RNA-Proc/Resp"/>
</dbReference>
<evidence type="ECO:0000256" key="3">
    <source>
        <dbReference type="ARBA" id="ARBA00044527"/>
    </source>
</evidence>
<dbReference type="Proteomes" id="UP000094801">
    <property type="component" value="Unassembled WGS sequence"/>
</dbReference>
<proteinExistence type="predicted"/>
<dbReference type="EMBL" id="KV453865">
    <property type="protein sequence ID" value="ODV83294.1"/>
    <property type="molecule type" value="Genomic_DNA"/>
</dbReference>
<dbReference type="Pfam" id="PF13041">
    <property type="entry name" value="PPR_2"/>
    <property type="match status" value="1"/>
</dbReference>
<dbReference type="PANTHER" id="PTHR47933">
    <property type="entry name" value="PENTATRICOPEPTIDE REPEAT-CONTAINING PROTEIN 1, MITOCHONDRIAL"/>
    <property type="match status" value="1"/>
</dbReference>
<dbReference type="NCBIfam" id="TIGR00756">
    <property type="entry name" value="PPR"/>
    <property type="match status" value="1"/>
</dbReference>
<evidence type="ECO:0000256" key="4">
    <source>
        <dbReference type="PROSITE-ProRule" id="PRU00708"/>
    </source>
</evidence>
<feature type="compositionally biased region" description="Polar residues" evidence="5">
    <location>
        <begin position="425"/>
        <end position="435"/>
    </location>
</feature>
<keyword evidence="7" id="KW-1185">Reference proteome</keyword>
<accession>A0A1E4SUV0</accession>
<dbReference type="GO" id="GO:0003729">
    <property type="term" value="F:mRNA binding"/>
    <property type="evidence" value="ECO:0007669"/>
    <property type="project" value="TreeGrafter"/>
</dbReference>
<feature type="repeat" description="PPR" evidence="4">
    <location>
        <begin position="144"/>
        <end position="178"/>
    </location>
</feature>
<dbReference type="OrthoDB" id="185373at2759"/>
<evidence type="ECO:0000313" key="7">
    <source>
        <dbReference type="Proteomes" id="UP000094801"/>
    </source>
</evidence>
<dbReference type="PANTHER" id="PTHR47933:SF11">
    <property type="entry name" value="PENTATRICOPEPTIDE REPEAT-CONTAINING PROTEIN 2"/>
    <property type="match status" value="1"/>
</dbReference>
<feature type="region of interest" description="Disordered" evidence="5">
    <location>
        <begin position="417"/>
        <end position="451"/>
    </location>
</feature>
<organism evidence="6 7">
    <name type="scientific">[Candida] arabinofermentans NRRL YB-2248</name>
    <dbReference type="NCBI Taxonomy" id="983967"/>
    <lineage>
        <taxon>Eukaryota</taxon>
        <taxon>Fungi</taxon>
        <taxon>Dikarya</taxon>
        <taxon>Ascomycota</taxon>
        <taxon>Saccharomycotina</taxon>
        <taxon>Pichiomycetes</taxon>
        <taxon>Pichiales</taxon>
        <taxon>Pichiaceae</taxon>
        <taxon>Ogataea</taxon>
        <taxon>Ogataea/Candida clade</taxon>
    </lineage>
</organism>
<dbReference type="GO" id="GO:0005739">
    <property type="term" value="C:mitochondrion"/>
    <property type="evidence" value="ECO:0007669"/>
    <property type="project" value="UniProtKB-SubCell"/>
</dbReference>
<dbReference type="STRING" id="983967.A0A1E4SUV0"/>
<dbReference type="PROSITE" id="PS51375">
    <property type="entry name" value="PPR"/>
    <property type="match status" value="1"/>
</dbReference>
<sequence length="465" mass="53558">MLRRFFTTSCTNTYALKLKDQLNLAVQRNKKPVDFAKLNKIRQKKLNEKNMRKVTRVSAKAIVEKELKRTFAEDEKIGPDTHFSDEELDTLLRNKNIRLKYTILGTSGNQIKDSLLVQKDVEKFLVRNEIKKAIALARLARFQGVFAYGSIMKHLLNQGKLNSSLDLFNDIKKWGYQPDGRTLNILFSGFANYKDPSTGDSKISSNHAERLHFILSRALEKKQSNLSIIHINSAMKAFRQAKRPDLAIDTFNKISELKESSLMPDIRTYTELFSSLRIKNSDLEKSIAMADKVFERIQSNKFIEIDERLITAYSSVFFFTDDLRLKARALLIFRQWFRVCNLETMNDTIDIKKAHAWKLTPGSKTLPNDIDLEELLLPSDFVNKKKSKRFEPSDVIVKRYDSLCDLLGLKNDYLDPSDRKKNAGNEGTKTKPNSSKRNDKPSSSKTHAIDQQIEGATNFRIRNFV</sequence>
<evidence type="ECO:0000256" key="2">
    <source>
        <dbReference type="ARBA" id="ARBA00022737"/>
    </source>
</evidence>
<protein>
    <recommendedName>
        <fullName evidence="3">Mitochondrial 15S rRNA processing factor CCM1</fullName>
    </recommendedName>
</protein>
<name>A0A1E4SUV0_9ASCO</name>